<evidence type="ECO:0000313" key="4">
    <source>
        <dbReference type="Proteomes" id="UP001341297"/>
    </source>
</evidence>
<comment type="caution">
    <text evidence="1">The sequence shown here is derived from an EMBL/GenBank/DDBJ whole genome shotgun (WGS) entry which is preliminary data.</text>
</comment>
<dbReference type="RefSeq" id="WP_057957793.1">
    <property type="nucleotide sequence ID" value="NZ_JARRTL010000027.1"/>
</dbReference>
<dbReference type="EMBL" id="JARRTL010000027">
    <property type="protein sequence ID" value="MEC0487144.1"/>
    <property type="molecule type" value="Genomic_DNA"/>
</dbReference>
<evidence type="ECO:0000313" key="1">
    <source>
        <dbReference type="EMBL" id="KRT87097.1"/>
    </source>
</evidence>
<dbReference type="EMBL" id="LECW02000082">
    <property type="protein sequence ID" value="KRT87097.1"/>
    <property type="molecule type" value="Genomic_DNA"/>
</dbReference>
<sequence>MNYRLDYAEPHIVKETQLSNSTHQSYRWVTIAVSEDLGALKEFYEEHKKKFNQTDYRIEDSRNGEIVLKDYINFRSI</sequence>
<name>A0A0T6BI49_9BACI</name>
<accession>A0A0T6BI49</accession>
<reference evidence="1" key="2">
    <citation type="submission" date="2015-10" db="EMBL/GenBank/DDBJ databases">
        <authorList>
            <person name="Gilbert D.G."/>
        </authorList>
    </citation>
    <scope>NUCLEOTIDE SEQUENCE</scope>
    <source>
        <strain evidence="1">GO-13</strain>
    </source>
</reference>
<reference evidence="1 3" key="1">
    <citation type="journal article" date="2015" name="Int. J. Syst. Evol. Microbiol.">
        <title>Bacillus glycinifermentans sp. nov., isolated from fermented soybean paste.</title>
        <authorList>
            <person name="Kim S.J."/>
            <person name="Dunlap C.A."/>
            <person name="Kwon S.W."/>
            <person name="Rooney A.P."/>
        </authorList>
    </citation>
    <scope>NUCLEOTIDE SEQUENCE [LARGE SCALE GENOMIC DNA]</scope>
    <source>
        <strain evidence="1 3">GO-13</strain>
    </source>
</reference>
<reference evidence="2 4" key="3">
    <citation type="submission" date="2023-03" db="EMBL/GenBank/DDBJ databases">
        <title>Agriculturally important microbes genome sequencing.</title>
        <authorList>
            <person name="Dunlap C."/>
        </authorList>
    </citation>
    <scope>NUCLEOTIDE SEQUENCE [LARGE SCALE GENOMIC DNA]</scope>
    <source>
        <strain evidence="2 4">CBP-3203</strain>
    </source>
</reference>
<evidence type="ECO:0000313" key="2">
    <source>
        <dbReference type="EMBL" id="MEC0487144.1"/>
    </source>
</evidence>
<keyword evidence="4" id="KW-1185">Reference proteome</keyword>
<organism evidence="1 3">
    <name type="scientific">Bacillus glycinifermentans</name>
    <dbReference type="NCBI Taxonomy" id="1664069"/>
    <lineage>
        <taxon>Bacteria</taxon>
        <taxon>Bacillati</taxon>
        <taxon>Bacillota</taxon>
        <taxon>Bacilli</taxon>
        <taxon>Bacillales</taxon>
        <taxon>Bacillaceae</taxon>
        <taxon>Bacillus</taxon>
    </lineage>
</organism>
<dbReference type="Proteomes" id="UP001341297">
    <property type="component" value="Unassembled WGS sequence"/>
</dbReference>
<evidence type="ECO:0000313" key="3">
    <source>
        <dbReference type="Proteomes" id="UP000036168"/>
    </source>
</evidence>
<gene>
    <name evidence="1" type="ORF">AB447_209015</name>
    <name evidence="2" type="ORF">P8828_20535</name>
</gene>
<proteinExistence type="predicted"/>
<dbReference type="OrthoDB" id="2086651at2"/>
<dbReference type="Proteomes" id="UP000036168">
    <property type="component" value="Unassembled WGS sequence"/>
</dbReference>
<dbReference type="AlphaFoldDB" id="A0A0T6BI49"/>
<protein>
    <submittedName>
        <fullName evidence="1">Uncharacterized protein</fullName>
    </submittedName>
</protein>